<keyword evidence="1 9" id="KW-0479">Metal-binding</keyword>
<keyword evidence="6 9" id="KW-0804">Transcription</keyword>
<dbReference type="GO" id="GO:0008270">
    <property type="term" value="F:zinc ion binding"/>
    <property type="evidence" value="ECO:0007669"/>
    <property type="project" value="UniProtKB-KW"/>
</dbReference>
<name>A0AAP0PVM1_9MAGN</name>
<organism evidence="12 13">
    <name type="scientific">Stephania cephalantha</name>
    <dbReference type="NCBI Taxonomy" id="152367"/>
    <lineage>
        <taxon>Eukaryota</taxon>
        <taxon>Viridiplantae</taxon>
        <taxon>Streptophyta</taxon>
        <taxon>Embryophyta</taxon>
        <taxon>Tracheophyta</taxon>
        <taxon>Spermatophyta</taxon>
        <taxon>Magnoliopsida</taxon>
        <taxon>Ranunculales</taxon>
        <taxon>Menispermaceae</taxon>
        <taxon>Menispermoideae</taxon>
        <taxon>Cissampelideae</taxon>
        <taxon>Stephania</taxon>
    </lineage>
</organism>
<evidence type="ECO:0000256" key="6">
    <source>
        <dbReference type="ARBA" id="ARBA00023163"/>
    </source>
</evidence>
<dbReference type="PROSITE" id="PS01361">
    <property type="entry name" value="ZF_DOF_1"/>
    <property type="match status" value="1"/>
</dbReference>
<dbReference type="PANTHER" id="PTHR31992:SF267">
    <property type="entry name" value="DOF ZINC FINGER PROTEIN"/>
    <property type="match status" value="1"/>
</dbReference>
<dbReference type="GO" id="GO:0003700">
    <property type="term" value="F:DNA-binding transcription factor activity"/>
    <property type="evidence" value="ECO:0007669"/>
    <property type="project" value="UniProtKB-UniRule"/>
</dbReference>
<evidence type="ECO:0000256" key="1">
    <source>
        <dbReference type="ARBA" id="ARBA00022723"/>
    </source>
</evidence>
<dbReference type="InterPro" id="IPR003851">
    <property type="entry name" value="Znf_Dof"/>
</dbReference>
<feature type="compositionally biased region" description="Basic and acidic residues" evidence="10">
    <location>
        <begin position="20"/>
        <end position="35"/>
    </location>
</feature>
<feature type="region of interest" description="Disordered" evidence="10">
    <location>
        <begin position="119"/>
        <end position="167"/>
    </location>
</feature>
<keyword evidence="4 9" id="KW-0805">Transcription regulation</keyword>
<protein>
    <recommendedName>
        <fullName evidence="9">Dof zinc finger protein</fullName>
    </recommendedName>
</protein>
<dbReference type="Proteomes" id="UP001419268">
    <property type="component" value="Unassembled WGS sequence"/>
</dbReference>
<keyword evidence="13" id="KW-1185">Reference proteome</keyword>
<comment type="function">
    <text evidence="9">Transcription factor that binds specifically to a 5'-AA[AG]G-3' consensus core sequence.</text>
</comment>
<evidence type="ECO:0000256" key="2">
    <source>
        <dbReference type="ARBA" id="ARBA00022771"/>
    </source>
</evidence>
<dbReference type="Pfam" id="PF02701">
    <property type="entry name" value="Zn_ribbon_Dof"/>
    <property type="match status" value="1"/>
</dbReference>
<proteinExistence type="predicted"/>
<evidence type="ECO:0000256" key="3">
    <source>
        <dbReference type="ARBA" id="ARBA00022833"/>
    </source>
</evidence>
<dbReference type="InterPro" id="IPR045174">
    <property type="entry name" value="Dof"/>
</dbReference>
<dbReference type="EMBL" id="JBBNAG010000002">
    <property type="protein sequence ID" value="KAK9156640.1"/>
    <property type="molecule type" value="Genomic_DNA"/>
</dbReference>
<keyword evidence="3 9" id="KW-0862">Zinc</keyword>
<feature type="region of interest" description="Disordered" evidence="10">
    <location>
        <begin position="11"/>
        <end position="75"/>
    </location>
</feature>
<keyword evidence="5 8" id="KW-0238">DNA-binding</keyword>
<evidence type="ECO:0000256" key="7">
    <source>
        <dbReference type="ARBA" id="ARBA00023242"/>
    </source>
</evidence>
<dbReference type="AlphaFoldDB" id="A0AAP0PVM1"/>
<comment type="caution">
    <text evidence="12">The sequence shown here is derived from an EMBL/GenBank/DDBJ whole genome shotgun (WGS) entry which is preliminary data.</text>
</comment>
<dbReference type="GO" id="GO:0005634">
    <property type="term" value="C:nucleus"/>
    <property type="evidence" value="ECO:0007669"/>
    <property type="project" value="UniProtKB-SubCell"/>
</dbReference>
<keyword evidence="7 8" id="KW-0539">Nucleus</keyword>
<sequence length="381" mass="41301">MVFSSVPVYLDPPNWQHQQSNDHHQQHGSTSDHHQNNPQVAPQPLGPPTASGGAGAIRPGSMADRARQAKMPQPEVQLKCPRCESTNTKFCYFNNYSLTQPRHFCKTCRRYWTRGGALRNVPVGGGCRRNKRSKSSSSKSPVTGERQAGSSSSTTSSIPSTSTSSTHDIISQMAHHTSQHSQLPFMASLHHHLSEFSSSAANHHHHHQLGLNFGGINQQTDHGGVSSTPTTHHGGVNNVLSQLQQVQQFPFLAGLDQALPQGLYPFDGDQGGIESNSNSFSGILGRVNGANKQLAIGSSSSSLPIMMNGNNIGQVKMEESHHHQHHHHQNQGLSLPIRPFLGIHNQAGSEQYNLGGNIAWTTDLSGFSTTSSSTSHHHQLL</sequence>
<gene>
    <name evidence="12" type="ORF">Scep_003214</name>
</gene>
<evidence type="ECO:0000256" key="8">
    <source>
        <dbReference type="PROSITE-ProRule" id="PRU00071"/>
    </source>
</evidence>
<reference evidence="12 13" key="1">
    <citation type="submission" date="2024-01" db="EMBL/GenBank/DDBJ databases">
        <title>Genome assemblies of Stephania.</title>
        <authorList>
            <person name="Yang L."/>
        </authorList>
    </citation>
    <scope>NUCLEOTIDE SEQUENCE [LARGE SCALE GENOMIC DNA]</scope>
    <source>
        <strain evidence="12">JXDWG</strain>
        <tissue evidence="12">Leaf</tissue>
    </source>
</reference>
<dbReference type="PANTHER" id="PTHR31992">
    <property type="entry name" value="DOF ZINC FINGER PROTEIN DOF1.4-RELATED"/>
    <property type="match status" value="1"/>
</dbReference>
<evidence type="ECO:0000313" key="12">
    <source>
        <dbReference type="EMBL" id="KAK9156640.1"/>
    </source>
</evidence>
<evidence type="ECO:0000256" key="5">
    <source>
        <dbReference type="ARBA" id="ARBA00023125"/>
    </source>
</evidence>
<evidence type="ECO:0000256" key="10">
    <source>
        <dbReference type="SAM" id="MobiDB-lite"/>
    </source>
</evidence>
<evidence type="ECO:0000313" key="13">
    <source>
        <dbReference type="Proteomes" id="UP001419268"/>
    </source>
</evidence>
<dbReference type="PROSITE" id="PS50884">
    <property type="entry name" value="ZF_DOF_2"/>
    <property type="match status" value="1"/>
</dbReference>
<comment type="subcellular location">
    <subcellularLocation>
        <location evidence="8 9">Nucleus</location>
    </subcellularLocation>
</comment>
<keyword evidence="2 8" id="KW-0863">Zinc-finger</keyword>
<evidence type="ECO:0000259" key="11">
    <source>
        <dbReference type="PROSITE" id="PS50884"/>
    </source>
</evidence>
<feature type="domain" description="Dof-type" evidence="11">
    <location>
        <begin position="78"/>
        <end position="132"/>
    </location>
</feature>
<accession>A0AAP0PVM1</accession>
<feature type="compositionally biased region" description="Low complexity" evidence="10">
    <location>
        <begin position="150"/>
        <end position="166"/>
    </location>
</feature>
<evidence type="ECO:0000256" key="9">
    <source>
        <dbReference type="RuleBase" id="RU369094"/>
    </source>
</evidence>
<dbReference type="GO" id="GO:0003677">
    <property type="term" value="F:DNA binding"/>
    <property type="evidence" value="ECO:0007669"/>
    <property type="project" value="UniProtKB-UniRule"/>
</dbReference>
<evidence type="ECO:0000256" key="4">
    <source>
        <dbReference type="ARBA" id="ARBA00023015"/>
    </source>
</evidence>